<reference evidence="3" key="2">
    <citation type="submission" date="2015-01" db="EMBL/GenBank/DDBJ databases">
        <title>Evolutionary Origins and Diversification of the Mycorrhizal Mutualists.</title>
        <authorList>
            <consortium name="DOE Joint Genome Institute"/>
            <consortium name="Mycorrhizal Genomics Consortium"/>
            <person name="Kohler A."/>
            <person name="Kuo A."/>
            <person name="Nagy L.G."/>
            <person name="Floudas D."/>
            <person name="Copeland A."/>
            <person name="Barry K.W."/>
            <person name="Cichocki N."/>
            <person name="Veneault-Fourrey C."/>
            <person name="LaButti K."/>
            <person name="Lindquist E.A."/>
            <person name="Lipzen A."/>
            <person name="Lundell T."/>
            <person name="Morin E."/>
            <person name="Murat C."/>
            <person name="Riley R."/>
            <person name="Ohm R."/>
            <person name="Sun H."/>
            <person name="Tunlid A."/>
            <person name="Henrissat B."/>
            <person name="Grigoriev I.V."/>
            <person name="Hibbett D.S."/>
            <person name="Martin F."/>
        </authorList>
    </citation>
    <scope>NUCLEOTIDE SEQUENCE [LARGE SCALE GENOMIC DNA]</scope>
    <source>
        <strain evidence="3">ATCC 200175</strain>
    </source>
</reference>
<dbReference type="PANTHER" id="PTHR10622:SF12">
    <property type="entry name" value="HET DOMAIN-CONTAINING PROTEIN"/>
    <property type="match status" value="1"/>
</dbReference>
<evidence type="ECO:0000259" key="1">
    <source>
        <dbReference type="Pfam" id="PF06985"/>
    </source>
</evidence>
<feature type="domain" description="Heterokaryon incompatibility" evidence="1">
    <location>
        <begin position="20"/>
        <end position="109"/>
    </location>
</feature>
<dbReference type="AlphaFoldDB" id="A0A0C9TC48"/>
<dbReference type="InterPro" id="IPR010730">
    <property type="entry name" value="HET"/>
</dbReference>
<dbReference type="Pfam" id="PF06985">
    <property type="entry name" value="HET"/>
    <property type="match status" value="1"/>
</dbReference>
<proteinExistence type="predicted"/>
<gene>
    <name evidence="2" type="ORF">PAXINDRAFT_94230</name>
</gene>
<evidence type="ECO:0000313" key="2">
    <source>
        <dbReference type="EMBL" id="KIJ04841.1"/>
    </source>
</evidence>
<protein>
    <recommendedName>
        <fullName evidence="1">Heterokaryon incompatibility domain-containing protein</fullName>
    </recommendedName>
</protein>
<accession>A0A0C9TC48</accession>
<sequence>MVDPQRRDAIRDPVINRLQYVIFSHRWLAEEPTFQDMMSSDRERHLTTMSGYHKLGKFLDKTAEFGYHLAWSDTCCIDKSSSAELEEAIRSMFQWYRRARICIAYSADYSSLADFPREPWFTRGWTLQELLAPEVIKFYGRDWVPLGDVKMESDKDDPDILKSLSNVTAIPESQLLSFTPGVRDVYMKMKWASTRRTTKTEDAAYCLLGIFDLSIPVSYGEGRWAFHRLMEALILRCNEWQIFAW</sequence>
<keyword evidence="3" id="KW-1185">Reference proteome</keyword>
<organism evidence="2 3">
    <name type="scientific">Paxillus involutus ATCC 200175</name>
    <dbReference type="NCBI Taxonomy" id="664439"/>
    <lineage>
        <taxon>Eukaryota</taxon>
        <taxon>Fungi</taxon>
        <taxon>Dikarya</taxon>
        <taxon>Basidiomycota</taxon>
        <taxon>Agaricomycotina</taxon>
        <taxon>Agaricomycetes</taxon>
        <taxon>Agaricomycetidae</taxon>
        <taxon>Boletales</taxon>
        <taxon>Paxilineae</taxon>
        <taxon>Paxillaceae</taxon>
        <taxon>Paxillus</taxon>
    </lineage>
</organism>
<dbReference type="PANTHER" id="PTHR10622">
    <property type="entry name" value="HET DOMAIN-CONTAINING PROTEIN"/>
    <property type="match status" value="1"/>
</dbReference>
<reference evidence="2 3" key="1">
    <citation type="submission" date="2014-06" db="EMBL/GenBank/DDBJ databases">
        <authorList>
            <consortium name="DOE Joint Genome Institute"/>
            <person name="Kuo A."/>
            <person name="Kohler A."/>
            <person name="Nagy L.G."/>
            <person name="Floudas D."/>
            <person name="Copeland A."/>
            <person name="Barry K.W."/>
            <person name="Cichocki N."/>
            <person name="Veneault-Fourrey C."/>
            <person name="LaButti K."/>
            <person name="Lindquist E.A."/>
            <person name="Lipzen A."/>
            <person name="Lundell T."/>
            <person name="Morin E."/>
            <person name="Murat C."/>
            <person name="Sun H."/>
            <person name="Tunlid A."/>
            <person name="Henrissat B."/>
            <person name="Grigoriev I.V."/>
            <person name="Hibbett D.S."/>
            <person name="Martin F."/>
            <person name="Nordberg H.P."/>
            <person name="Cantor M.N."/>
            <person name="Hua S.X."/>
        </authorList>
    </citation>
    <scope>NUCLEOTIDE SEQUENCE [LARGE SCALE GENOMIC DNA]</scope>
    <source>
        <strain evidence="2 3">ATCC 200175</strain>
    </source>
</reference>
<evidence type="ECO:0000313" key="3">
    <source>
        <dbReference type="Proteomes" id="UP000053647"/>
    </source>
</evidence>
<feature type="non-terminal residue" evidence="2">
    <location>
        <position position="245"/>
    </location>
</feature>
<dbReference type="OrthoDB" id="5122891at2759"/>
<name>A0A0C9TC48_PAXIN</name>
<dbReference type="Proteomes" id="UP000053647">
    <property type="component" value="Unassembled WGS sequence"/>
</dbReference>
<dbReference type="EMBL" id="KN821468">
    <property type="protein sequence ID" value="KIJ04841.1"/>
    <property type="molecule type" value="Genomic_DNA"/>
</dbReference>
<dbReference type="HOGENOM" id="CLU_000288_138_0_1"/>